<name>A0A1Y2I6D5_TRAC3</name>
<organism evidence="2 3">
    <name type="scientific">Trametes coccinea (strain BRFM310)</name>
    <name type="common">Pycnoporus coccineus</name>
    <dbReference type="NCBI Taxonomy" id="1353009"/>
    <lineage>
        <taxon>Eukaryota</taxon>
        <taxon>Fungi</taxon>
        <taxon>Dikarya</taxon>
        <taxon>Basidiomycota</taxon>
        <taxon>Agaricomycotina</taxon>
        <taxon>Agaricomycetes</taxon>
        <taxon>Polyporales</taxon>
        <taxon>Polyporaceae</taxon>
        <taxon>Trametes</taxon>
    </lineage>
</organism>
<keyword evidence="3" id="KW-1185">Reference proteome</keyword>
<dbReference type="AlphaFoldDB" id="A0A1Y2I6D5"/>
<protein>
    <submittedName>
        <fullName evidence="2">Uncharacterized protein</fullName>
    </submittedName>
</protein>
<dbReference type="EMBL" id="KZ084169">
    <property type="protein sequence ID" value="OSC96698.1"/>
    <property type="molecule type" value="Genomic_DNA"/>
</dbReference>
<dbReference type="Proteomes" id="UP000193067">
    <property type="component" value="Unassembled WGS sequence"/>
</dbReference>
<evidence type="ECO:0000313" key="2">
    <source>
        <dbReference type="EMBL" id="OSC96698.1"/>
    </source>
</evidence>
<sequence length="102" mass="10872">MTFLSLDVWCAAARAVRPTSAARSLSSAAVARTWAAREEREQLSTDVVGSRGAVVRCGSRNGSCRGRDCRVASVGNTEQSAPSPRSRKSIEGQRQNAACFGR</sequence>
<accession>A0A1Y2I6D5</accession>
<reference evidence="2 3" key="1">
    <citation type="journal article" date="2015" name="Biotechnol. Biofuels">
        <title>Enhanced degradation of softwood versus hardwood by the white-rot fungus Pycnoporus coccineus.</title>
        <authorList>
            <person name="Couturier M."/>
            <person name="Navarro D."/>
            <person name="Chevret D."/>
            <person name="Henrissat B."/>
            <person name="Piumi F."/>
            <person name="Ruiz-Duenas F.J."/>
            <person name="Martinez A.T."/>
            <person name="Grigoriev I.V."/>
            <person name="Riley R."/>
            <person name="Lipzen A."/>
            <person name="Berrin J.G."/>
            <person name="Master E.R."/>
            <person name="Rosso M.N."/>
        </authorList>
    </citation>
    <scope>NUCLEOTIDE SEQUENCE [LARGE SCALE GENOMIC DNA]</scope>
    <source>
        <strain evidence="2 3">BRFM310</strain>
    </source>
</reference>
<proteinExistence type="predicted"/>
<feature type="compositionally biased region" description="Polar residues" evidence="1">
    <location>
        <begin position="74"/>
        <end position="83"/>
    </location>
</feature>
<feature type="region of interest" description="Disordered" evidence="1">
    <location>
        <begin position="74"/>
        <end position="102"/>
    </location>
</feature>
<evidence type="ECO:0000313" key="3">
    <source>
        <dbReference type="Proteomes" id="UP000193067"/>
    </source>
</evidence>
<evidence type="ECO:0000256" key="1">
    <source>
        <dbReference type="SAM" id="MobiDB-lite"/>
    </source>
</evidence>
<gene>
    <name evidence="2" type="ORF">PYCCODRAFT_1257065</name>
</gene>